<evidence type="ECO:0000313" key="3">
    <source>
        <dbReference type="Proteomes" id="UP001524502"/>
    </source>
</evidence>
<dbReference type="EMBL" id="JANFXK010000003">
    <property type="protein sequence ID" value="MCQ4635869.1"/>
    <property type="molecule type" value="Genomic_DNA"/>
</dbReference>
<name>A0ABT1RL04_9FIRM</name>
<protein>
    <submittedName>
        <fullName evidence="2">LysM peptidoglycan-binding domain-containing protein</fullName>
    </submittedName>
</protein>
<dbReference type="InterPro" id="IPR018392">
    <property type="entry name" value="LysM"/>
</dbReference>
<comment type="caution">
    <text evidence="2">The sequence shown here is derived from an EMBL/GenBank/DDBJ whole genome shotgun (WGS) entry which is preliminary data.</text>
</comment>
<keyword evidence="3" id="KW-1185">Reference proteome</keyword>
<dbReference type="InterPro" id="IPR036779">
    <property type="entry name" value="LysM_dom_sf"/>
</dbReference>
<proteinExistence type="predicted"/>
<dbReference type="PROSITE" id="PS51782">
    <property type="entry name" value="LYSM"/>
    <property type="match status" value="1"/>
</dbReference>
<dbReference type="Pfam" id="PF01476">
    <property type="entry name" value="LysM"/>
    <property type="match status" value="1"/>
</dbReference>
<evidence type="ECO:0000259" key="1">
    <source>
        <dbReference type="PROSITE" id="PS51782"/>
    </source>
</evidence>
<organism evidence="2 3">
    <name type="scientific">Anaerovorax odorimutans</name>
    <dbReference type="NCBI Taxonomy" id="109327"/>
    <lineage>
        <taxon>Bacteria</taxon>
        <taxon>Bacillati</taxon>
        <taxon>Bacillota</taxon>
        <taxon>Clostridia</taxon>
        <taxon>Peptostreptococcales</taxon>
        <taxon>Anaerovoracaceae</taxon>
        <taxon>Anaerovorax</taxon>
    </lineage>
</organism>
<dbReference type="SMART" id="SM00257">
    <property type="entry name" value="LysM"/>
    <property type="match status" value="1"/>
</dbReference>
<dbReference type="SUPFAM" id="SSF54106">
    <property type="entry name" value="LysM domain"/>
    <property type="match status" value="1"/>
</dbReference>
<gene>
    <name evidence="2" type="ORF">NE619_03940</name>
</gene>
<dbReference type="CDD" id="cd00118">
    <property type="entry name" value="LysM"/>
    <property type="match status" value="1"/>
</dbReference>
<feature type="domain" description="LysM" evidence="1">
    <location>
        <begin position="51"/>
        <end position="101"/>
    </location>
</feature>
<evidence type="ECO:0000313" key="2">
    <source>
        <dbReference type="EMBL" id="MCQ4635869.1"/>
    </source>
</evidence>
<dbReference type="Proteomes" id="UP001524502">
    <property type="component" value="Unassembled WGS sequence"/>
</dbReference>
<reference evidence="2 3" key="1">
    <citation type="submission" date="2022-06" db="EMBL/GenBank/DDBJ databases">
        <title>Isolation of gut microbiota from human fecal samples.</title>
        <authorList>
            <person name="Pamer E.G."/>
            <person name="Barat B."/>
            <person name="Waligurski E."/>
            <person name="Medina S."/>
            <person name="Paddock L."/>
            <person name="Mostad J."/>
        </authorList>
    </citation>
    <scope>NUCLEOTIDE SEQUENCE [LARGE SCALE GENOMIC DNA]</scope>
    <source>
        <strain evidence="2 3">SL.3.17</strain>
    </source>
</reference>
<sequence>MRKQTGRKKYRIKSRMRFTVFIVLTLLITATAATTILGFNNADGMTKQEYIQVQVESGDTLWSIADQYMPADMDRRESVYIISQTNETSASELYPGQTLKIPVEV</sequence>
<accession>A0ABT1RL04</accession>
<dbReference type="Gene3D" id="3.10.350.10">
    <property type="entry name" value="LysM domain"/>
    <property type="match status" value="1"/>
</dbReference>